<dbReference type="KEGG" id="lal:AT746_09010"/>
<feature type="region of interest" description="Disordered" evidence="1">
    <location>
        <begin position="24"/>
        <end position="44"/>
    </location>
</feature>
<evidence type="ECO:0008006" key="4">
    <source>
        <dbReference type="Google" id="ProtNLM"/>
    </source>
</evidence>
<keyword evidence="3" id="KW-1185">Reference proteome</keyword>
<evidence type="ECO:0000313" key="2">
    <source>
        <dbReference type="EMBL" id="ALS98381.1"/>
    </source>
</evidence>
<gene>
    <name evidence="2" type="ORF">AT746_09010</name>
</gene>
<organism evidence="2 3">
    <name type="scientific">Lacimicrobium alkaliphilum</name>
    <dbReference type="NCBI Taxonomy" id="1526571"/>
    <lineage>
        <taxon>Bacteria</taxon>
        <taxon>Pseudomonadati</taxon>
        <taxon>Pseudomonadota</taxon>
        <taxon>Gammaproteobacteria</taxon>
        <taxon>Alteromonadales</taxon>
        <taxon>Alteromonadaceae</taxon>
        <taxon>Lacimicrobium</taxon>
    </lineage>
</organism>
<evidence type="ECO:0000256" key="1">
    <source>
        <dbReference type="SAM" id="MobiDB-lite"/>
    </source>
</evidence>
<dbReference type="STRING" id="1526571.AT746_09010"/>
<dbReference type="RefSeq" id="WP_062479437.1">
    <property type="nucleotide sequence ID" value="NZ_CP013650.1"/>
</dbReference>
<dbReference type="PROSITE" id="PS51257">
    <property type="entry name" value="PROKAR_LIPOPROTEIN"/>
    <property type="match status" value="1"/>
</dbReference>
<dbReference type="Proteomes" id="UP000068447">
    <property type="component" value="Chromosome"/>
</dbReference>
<evidence type="ECO:0000313" key="3">
    <source>
        <dbReference type="Proteomes" id="UP000068447"/>
    </source>
</evidence>
<reference evidence="2 3" key="1">
    <citation type="submission" date="2015-12" db="EMBL/GenBank/DDBJ databases">
        <title>Complete genome of Lacimicrobium alkaliphilum KCTC 32984.</title>
        <authorList>
            <person name="Kim S.-G."/>
            <person name="Lee Y.-J."/>
        </authorList>
    </citation>
    <scope>NUCLEOTIDE SEQUENCE [LARGE SCALE GENOMIC DNA]</scope>
    <source>
        <strain evidence="2 3">YelD216</strain>
    </source>
</reference>
<protein>
    <recommendedName>
        <fullName evidence="4">Lipoprotein</fullName>
    </recommendedName>
</protein>
<proteinExistence type="predicted"/>
<dbReference type="EMBL" id="CP013650">
    <property type="protein sequence ID" value="ALS98381.1"/>
    <property type="molecule type" value="Genomic_DNA"/>
</dbReference>
<sequence length="447" mass="48799">MDSKLRIFGIGSLLFLSACGGGSGDTKSNSPPADGGNTPPAAQGMFSLDTVKSNYCDIESPYPGVDVLVHDEEGEIIASLATDSQGKLEAEWPAGAAHVTVIGEANGSGKPVTEITSKLDTGPIDLGVFSFTDSQNKVGCNCRDIRLELGELDASYPDYQFYSSFQSSFLSPSAEMMVQVCDNDDTIDVMLKSDAAAHAIAGQLTIGGESRFVLKPEDFTAEGVPVEVNLAVPDATEFAGNWYSVSWDKRKGQWYHTTQNLANPDNLFIFPALSEFNVVRYLAVESGVVDGLDFSMATFSYRTVPDNGEAEAYTPMFPDQGLAESFSSFSDAVAGQGDTMFDFTVFNEKVNTFRLDIGVVDSNNGRLSWLIVAPPKGKIPDLDLPQVYKSRIESGEINSIQFLLSAYGSSSYDDYLREYTEASRSENWYQSELYDDYDYLSFLVYLR</sequence>
<dbReference type="AlphaFoldDB" id="A0A0U2PG65"/>
<name>A0A0U2PG65_9ALTE</name>
<accession>A0A0U2PG65</accession>
<dbReference type="OrthoDB" id="6264181at2"/>